<protein>
    <submittedName>
        <fullName evidence="1">Uncharacterized protein</fullName>
    </submittedName>
</protein>
<sequence length="170" mass="18680">MRRAGARAVIPSTEMSNDNDLDVPIGWLCADHVAGDLLVYADPGLSPACFEYRVTHSVLALTMFVADVPTLPGRVPAMRLASMRHRLSSSWEWGDWCANSLQRCMSGNVAAESLRLARSALHWLEGGRLVAQLDRTNRWGIDGAVQLPEGGADLGVTHARRVLDVHLRQR</sequence>
<accession>A0A1I6FJG6</accession>
<evidence type="ECO:0000313" key="2">
    <source>
        <dbReference type="Proteomes" id="UP000198583"/>
    </source>
</evidence>
<organism evidence="1 2">
    <name type="scientific">Lentzea waywayandensis</name>
    <dbReference type="NCBI Taxonomy" id="84724"/>
    <lineage>
        <taxon>Bacteria</taxon>
        <taxon>Bacillati</taxon>
        <taxon>Actinomycetota</taxon>
        <taxon>Actinomycetes</taxon>
        <taxon>Pseudonocardiales</taxon>
        <taxon>Pseudonocardiaceae</taxon>
        <taxon>Lentzea</taxon>
    </lineage>
</organism>
<keyword evidence="2" id="KW-1185">Reference proteome</keyword>
<dbReference type="EMBL" id="FOYL01000027">
    <property type="protein sequence ID" value="SFR30081.1"/>
    <property type="molecule type" value="Genomic_DNA"/>
</dbReference>
<evidence type="ECO:0000313" key="1">
    <source>
        <dbReference type="EMBL" id="SFR30081.1"/>
    </source>
</evidence>
<name>A0A1I6FJG6_9PSEU</name>
<gene>
    <name evidence="1" type="ORF">SAMN04488564_12717</name>
</gene>
<dbReference type="Proteomes" id="UP000198583">
    <property type="component" value="Unassembled WGS sequence"/>
</dbReference>
<dbReference type="AlphaFoldDB" id="A0A1I6FJG6"/>
<reference evidence="2" key="1">
    <citation type="submission" date="2016-10" db="EMBL/GenBank/DDBJ databases">
        <authorList>
            <person name="Varghese N."/>
            <person name="Submissions S."/>
        </authorList>
    </citation>
    <scope>NUCLEOTIDE SEQUENCE [LARGE SCALE GENOMIC DNA]</scope>
    <source>
        <strain evidence="2">DSM 44232</strain>
    </source>
</reference>
<proteinExistence type="predicted"/>